<accession>A0ABQ2J551</accession>
<evidence type="ECO:0000259" key="4">
    <source>
        <dbReference type="Pfam" id="PF13807"/>
    </source>
</evidence>
<dbReference type="PANTHER" id="PTHR32309:SF31">
    <property type="entry name" value="CAPSULAR EXOPOLYSACCHARIDE FAMILY"/>
    <property type="match status" value="1"/>
</dbReference>
<evidence type="ECO:0000256" key="2">
    <source>
        <dbReference type="ARBA" id="ARBA00022840"/>
    </source>
</evidence>
<evidence type="ECO:0000313" key="6">
    <source>
        <dbReference type="Proteomes" id="UP000645517"/>
    </source>
</evidence>
<gene>
    <name evidence="5" type="ORF">GCM10010842_20580</name>
</gene>
<evidence type="ECO:0000313" key="5">
    <source>
        <dbReference type="EMBL" id="GGN38069.1"/>
    </source>
</evidence>
<proteinExistence type="predicted"/>
<feature type="domain" description="Tyrosine-protein kinase G-rich" evidence="4">
    <location>
        <begin position="217"/>
        <end position="274"/>
    </location>
</feature>
<dbReference type="Pfam" id="PF13807">
    <property type="entry name" value="GNVR"/>
    <property type="match status" value="1"/>
</dbReference>
<sequence length="539" mass="57762">MTTPDAPQRTSDDIDLLHVLQVLRRAWIPLLAAPLLLGASTYVLTSRQAPTFEATTSLMSSMPDNSNDVLRGSQVVASQLPQGAVDEVVHSRASVQRVQKTLAASTLTDEVKTSIVQDLYAELANDKYSRVTVKSRLDQQQRGVYDLRASAETPEAARVLADAAAQALLAWDVERARTGVSRARQNLQQQVDNLNLRIAALPKGSLEAQSLIAARGQLLLNLSQATVFEQGAAGNLTLLSEANAPKRPVSPKPTRNAALATLLTLFAGAGLALLLDALRRRVRSSADVAALGTPVVGELPKLPRTQRGQVVGLTRTGALYEPAGFIRVNLAGNLPETGALLVVTSSRPEEGKSTVAAMTATAFASTGKRVLLLDMDLHRPSQHEYWAVAGRPWVPLPGNTVPLRGDISQAIQHPRQASAIDLGGDIHFLPAGEVGRRSAALLSSPDLPNLLRHWATEYDIVIIDTPPVLALADAYNVGKHADGVLLVVESGETSVPELQQVLSNFRTTGMPLLGVVVNKVERASQGYYYPYNYTSNPTT</sequence>
<feature type="domain" description="CobQ/CobB/MinD/ParA nucleotide binding" evidence="3">
    <location>
        <begin position="342"/>
        <end position="523"/>
    </location>
</feature>
<dbReference type="Pfam" id="PF01656">
    <property type="entry name" value="CbiA"/>
    <property type="match status" value="1"/>
</dbReference>
<dbReference type="EMBL" id="BMOR01000007">
    <property type="protein sequence ID" value="GGN38069.1"/>
    <property type="molecule type" value="Genomic_DNA"/>
</dbReference>
<comment type="caution">
    <text evidence="5">The sequence shown here is derived from an EMBL/GenBank/DDBJ whole genome shotgun (WGS) entry which is preliminary data.</text>
</comment>
<name>A0ABQ2J551_9DEIO</name>
<keyword evidence="6" id="KW-1185">Reference proteome</keyword>
<protein>
    <submittedName>
        <fullName evidence="5">ExoP</fullName>
    </submittedName>
</protein>
<dbReference type="InterPro" id="IPR050445">
    <property type="entry name" value="Bact_polysacc_biosynth/exp"/>
</dbReference>
<keyword evidence="1" id="KW-0547">Nucleotide-binding</keyword>
<dbReference type="CDD" id="cd05387">
    <property type="entry name" value="BY-kinase"/>
    <property type="match status" value="1"/>
</dbReference>
<dbReference type="InterPro" id="IPR002586">
    <property type="entry name" value="CobQ/CobB/MinD/ParA_Nub-bd_dom"/>
</dbReference>
<evidence type="ECO:0000256" key="1">
    <source>
        <dbReference type="ARBA" id="ARBA00022741"/>
    </source>
</evidence>
<dbReference type="InterPro" id="IPR005702">
    <property type="entry name" value="Wzc-like_C"/>
</dbReference>
<organism evidence="5 6">
    <name type="scientific">Deinococcus daejeonensis</name>
    <dbReference type="NCBI Taxonomy" id="1007098"/>
    <lineage>
        <taxon>Bacteria</taxon>
        <taxon>Thermotogati</taxon>
        <taxon>Deinococcota</taxon>
        <taxon>Deinococci</taxon>
        <taxon>Deinococcales</taxon>
        <taxon>Deinococcaceae</taxon>
        <taxon>Deinococcus</taxon>
    </lineage>
</organism>
<keyword evidence="2" id="KW-0067">ATP-binding</keyword>
<dbReference type="SUPFAM" id="SSF52540">
    <property type="entry name" value="P-loop containing nucleoside triphosphate hydrolases"/>
    <property type="match status" value="1"/>
</dbReference>
<dbReference type="RefSeq" id="WP_189056517.1">
    <property type="nucleotide sequence ID" value="NZ_BMOR01000007.1"/>
</dbReference>
<dbReference type="Proteomes" id="UP000645517">
    <property type="component" value="Unassembled WGS sequence"/>
</dbReference>
<dbReference type="InterPro" id="IPR032807">
    <property type="entry name" value="GNVR"/>
</dbReference>
<evidence type="ECO:0000259" key="3">
    <source>
        <dbReference type="Pfam" id="PF01656"/>
    </source>
</evidence>
<dbReference type="Gene3D" id="3.40.50.300">
    <property type="entry name" value="P-loop containing nucleotide triphosphate hydrolases"/>
    <property type="match status" value="1"/>
</dbReference>
<dbReference type="InterPro" id="IPR027417">
    <property type="entry name" value="P-loop_NTPase"/>
</dbReference>
<dbReference type="PANTHER" id="PTHR32309">
    <property type="entry name" value="TYROSINE-PROTEIN KINASE"/>
    <property type="match status" value="1"/>
</dbReference>
<reference evidence="6" key="1">
    <citation type="journal article" date="2019" name="Int. J. Syst. Evol. Microbiol.">
        <title>The Global Catalogue of Microorganisms (GCM) 10K type strain sequencing project: providing services to taxonomists for standard genome sequencing and annotation.</title>
        <authorList>
            <consortium name="The Broad Institute Genomics Platform"/>
            <consortium name="The Broad Institute Genome Sequencing Center for Infectious Disease"/>
            <person name="Wu L."/>
            <person name="Ma J."/>
        </authorList>
    </citation>
    <scope>NUCLEOTIDE SEQUENCE [LARGE SCALE GENOMIC DNA]</scope>
    <source>
        <strain evidence="6">JCM 16918</strain>
    </source>
</reference>